<organism evidence="1">
    <name type="scientific">Lepeophtheirus salmonis</name>
    <name type="common">Salmon louse</name>
    <name type="synonym">Caligus salmonis</name>
    <dbReference type="NCBI Taxonomy" id="72036"/>
    <lineage>
        <taxon>Eukaryota</taxon>
        <taxon>Metazoa</taxon>
        <taxon>Ecdysozoa</taxon>
        <taxon>Arthropoda</taxon>
        <taxon>Crustacea</taxon>
        <taxon>Multicrustacea</taxon>
        <taxon>Hexanauplia</taxon>
        <taxon>Copepoda</taxon>
        <taxon>Siphonostomatoida</taxon>
        <taxon>Caligidae</taxon>
        <taxon>Lepeophtheirus</taxon>
    </lineage>
</organism>
<proteinExistence type="predicted"/>
<feature type="non-terminal residue" evidence="1">
    <location>
        <position position="1"/>
    </location>
</feature>
<name>A0A0K2V5M9_LEPSM</name>
<sequence>YCFHFCSLRHSINQSLEKVLQVHVKYQVISKYFIESSNFIQVHNYNTGSILLRFFLRAQYISCGAQSSCKT</sequence>
<protein>
    <submittedName>
        <fullName evidence="1">Uncharacterized protein</fullName>
    </submittedName>
</protein>
<reference evidence="1" key="1">
    <citation type="submission" date="2014-05" db="EMBL/GenBank/DDBJ databases">
        <authorList>
            <person name="Chronopoulou M."/>
        </authorList>
    </citation>
    <scope>NUCLEOTIDE SEQUENCE</scope>
    <source>
        <tissue evidence="1">Whole organism</tissue>
    </source>
</reference>
<dbReference type="AlphaFoldDB" id="A0A0K2V5M9"/>
<evidence type="ECO:0000313" key="1">
    <source>
        <dbReference type="EMBL" id="CDW45241.1"/>
    </source>
</evidence>
<dbReference type="EMBL" id="HACA01027880">
    <property type="protein sequence ID" value="CDW45241.1"/>
    <property type="molecule type" value="Transcribed_RNA"/>
</dbReference>
<accession>A0A0K2V5M9</accession>